<sequence>MEIHTTLENYIKPSTPTPSHLQTFKLSDQHRQFPDSPFNVTFFYHSNSPAATNFSLQSKLLQHSLAQTLTTFYLFAGRFKNDDTIICNDHGALFIESKTDTNLSDLLAHPDLLAVIRDNLVPSYRNNGSLLLVKYISFGCGGTAVSISVSHKIADLASLVTLLLHWTALSGGAGAGASDHIPIYQPDFNLLGQTEPHPGPTIEVSSSSSPSPSPSQPSSSGYSLRPSRKFISKRFVFSASKIKQLKNQVVKELSKIENDHPLDILPSRVDVVVGLIFKSAMVSANVSRSRVGIVPSFRPSLLIQAANIRTRMNPPLPESVIGNLTMLLPVTVEKESDMELHELVNKLLAGKIHANKLGKKFHGYDDDTRKVA</sequence>
<proteinExistence type="inferred from homology"/>
<feature type="compositionally biased region" description="Low complexity" evidence="4">
    <location>
        <begin position="205"/>
        <end position="225"/>
    </location>
</feature>
<reference evidence="5" key="1">
    <citation type="journal article" date="2023" name="Science">
        <title>Elucidation of the pathway for biosynthesis of saponin adjuvants from the soapbark tree.</title>
        <authorList>
            <person name="Reed J."/>
            <person name="Orme A."/>
            <person name="El-Demerdash A."/>
            <person name="Owen C."/>
            <person name="Martin L.B.B."/>
            <person name="Misra R.C."/>
            <person name="Kikuchi S."/>
            <person name="Rejzek M."/>
            <person name="Martin A.C."/>
            <person name="Harkess A."/>
            <person name="Leebens-Mack J."/>
            <person name="Louveau T."/>
            <person name="Stephenson M.J."/>
            <person name="Osbourn A."/>
        </authorList>
    </citation>
    <scope>NUCLEOTIDE SEQUENCE</scope>
    <source>
        <strain evidence="5">S10</strain>
    </source>
</reference>
<comment type="similarity">
    <text evidence="1">Belongs to the plant acyltransferase family.</text>
</comment>
<organism evidence="5 6">
    <name type="scientific">Quillaja saponaria</name>
    <name type="common">Soap bark tree</name>
    <dbReference type="NCBI Taxonomy" id="32244"/>
    <lineage>
        <taxon>Eukaryota</taxon>
        <taxon>Viridiplantae</taxon>
        <taxon>Streptophyta</taxon>
        <taxon>Embryophyta</taxon>
        <taxon>Tracheophyta</taxon>
        <taxon>Spermatophyta</taxon>
        <taxon>Magnoliopsida</taxon>
        <taxon>eudicotyledons</taxon>
        <taxon>Gunneridae</taxon>
        <taxon>Pentapetalae</taxon>
        <taxon>rosids</taxon>
        <taxon>fabids</taxon>
        <taxon>Fabales</taxon>
        <taxon>Quillajaceae</taxon>
        <taxon>Quillaja</taxon>
    </lineage>
</organism>
<dbReference type="KEGG" id="qsa:O6P43_026338"/>
<keyword evidence="6" id="KW-1185">Reference proteome</keyword>
<gene>
    <name evidence="5" type="ORF">O6P43_026338</name>
</gene>
<dbReference type="PANTHER" id="PTHR31623:SF19">
    <property type="entry name" value="VINORINE SYNTHASE-RELATED"/>
    <property type="match status" value="1"/>
</dbReference>
<evidence type="ECO:0000256" key="1">
    <source>
        <dbReference type="ARBA" id="ARBA00009861"/>
    </source>
</evidence>
<accession>A0AAD7L2A2</accession>
<keyword evidence="3" id="KW-0012">Acyltransferase</keyword>
<dbReference type="GO" id="GO:0016746">
    <property type="term" value="F:acyltransferase activity"/>
    <property type="evidence" value="ECO:0007669"/>
    <property type="project" value="UniProtKB-KW"/>
</dbReference>
<evidence type="ECO:0000256" key="3">
    <source>
        <dbReference type="ARBA" id="ARBA00023315"/>
    </source>
</evidence>
<feature type="region of interest" description="Disordered" evidence="4">
    <location>
        <begin position="195"/>
        <end position="225"/>
    </location>
</feature>
<evidence type="ECO:0000313" key="5">
    <source>
        <dbReference type="EMBL" id="KAJ7950102.1"/>
    </source>
</evidence>
<keyword evidence="2" id="KW-0808">Transferase</keyword>
<evidence type="ECO:0000256" key="4">
    <source>
        <dbReference type="SAM" id="MobiDB-lite"/>
    </source>
</evidence>
<dbReference type="Pfam" id="PF02458">
    <property type="entry name" value="Transferase"/>
    <property type="match status" value="1"/>
</dbReference>
<dbReference type="InterPro" id="IPR023213">
    <property type="entry name" value="CAT-like_dom_sf"/>
</dbReference>
<dbReference type="Gene3D" id="3.30.559.10">
    <property type="entry name" value="Chloramphenicol acetyltransferase-like domain"/>
    <property type="match status" value="2"/>
</dbReference>
<dbReference type="Proteomes" id="UP001163823">
    <property type="component" value="Chromosome 11"/>
</dbReference>
<comment type="caution">
    <text evidence="5">The sequence shown here is derived from an EMBL/GenBank/DDBJ whole genome shotgun (WGS) entry which is preliminary data.</text>
</comment>
<evidence type="ECO:0000313" key="6">
    <source>
        <dbReference type="Proteomes" id="UP001163823"/>
    </source>
</evidence>
<dbReference type="PANTHER" id="PTHR31623">
    <property type="entry name" value="F21J9.9"/>
    <property type="match status" value="1"/>
</dbReference>
<dbReference type="AlphaFoldDB" id="A0AAD7L2A2"/>
<protein>
    <submittedName>
        <fullName evidence="5">Vinorine synthase-like</fullName>
    </submittedName>
</protein>
<dbReference type="EMBL" id="JARAOO010000011">
    <property type="protein sequence ID" value="KAJ7950102.1"/>
    <property type="molecule type" value="Genomic_DNA"/>
</dbReference>
<name>A0AAD7L2A2_QUISA</name>
<evidence type="ECO:0000256" key="2">
    <source>
        <dbReference type="ARBA" id="ARBA00022679"/>
    </source>
</evidence>